<evidence type="ECO:0000313" key="1">
    <source>
        <dbReference type="EMBL" id="KAK3097099.1"/>
    </source>
</evidence>
<dbReference type="AlphaFoldDB" id="A0AA88YHN5"/>
<sequence length="180" mass="21290">MSALETRREISILQWKSSVLFLEKTFTTPVNYTISIYYITKIICEMAALQTHKLLFLTYSTESTSVVEATFDETLWQMICEIVCDVYGDSRKIPTRLHPLVPILRQKEKDYNRKNVRFLAEVPFVRAIECLHQRFFPGDHGHLNHQRQPDVLQNNLDHNDLFDAFHRSKTVLQMLYQLQR</sequence>
<protein>
    <submittedName>
        <fullName evidence="1">Uncharacterized protein</fullName>
    </submittedName>
</protein>
<organism evidence="1 2">
    <name type="scientific">Pinctada imbricata</name>
    <name type="common">Atlantic pearl-oyster</name>
    <name type="synonym">Pinctada martensii</name>
    <dbReference type="NCBI Taxonomy" id="66713"/>
    <lineage>
        <taxon>Eukaryota</taxon>
        <taxon>Metazoa</taxon>
        <taxon>Spiralia</taxon>
        <taxon>Lophotrochozoa</taxon>
        <taxon>Mollusca</taxon>
        <taxon>Bivalvia</taxon>
        <taxon>Autobranchia</taxon>
        <taxon>Pteriomorphia</taxon>
        <taxon>Pterioida</taxon>
        <taxon>Pterioidea</taxon>
        <taxon>Pteriidae</taxon>
        <taxon>Pinctada</taxon>
    </lineage>
</organism>
<dbReference type="Proteomes" id="UP001186944">
    <property type="component" value="Unassembled WGS sequence"/>
</dbReference>
<evidence type="ECO:0000313" key="2">
    <source>
        <dbReference type="Proteomes" id="UP001186944"/>
    </source>
</evidence>
<name>A0AA88YHN5_PINIB</name>
<reference evidence="1" key="1">
    <citation type="submission" date="2019-08" db="EMBL/GenBank/DDBJ databases">
        <title>The improved chromosome-level genome for the pearl oyster Pinctada fucata martensii using PacBio sequencing and Hi-C.</title>
        <authorList>
            <person name="Zheng Z."/>
        </authorList>
    </citation>
    <scope>NUCLEOTIDE SEQUENCE</scope>
    <source>
        <strain evidence="1">ZZ-2019</strain>
        <tissue evidence="1">Adductor muscle</tissue>
    </source>
</reference>
<comment type="caution">
    <text evidence="1">The sequence shown here is derived from an EMBL/GenBank/DDBJ whole genome shotgun (WGS) entry which is preliminary data.</text>
</comment>
<keyword evidence="2" id="KW-1185">Reference proteome</keyword>
<dbReference type="EMBL" id="VSWD01000007">
    <property type="protein sequence ID" value="KAK3097099.1"/>
    <property type="molecule type" value="Genomic_DNA"/>
</dbReference>
<gene>
    <name evidence="1" type="ORF">FSP39_006344</name>
</gene>
<accession>A0AA88YHN5</accession>
<proteinExistence type="predicted"/>